<dbReference type="Pfam" id="PF00071">
    <property type="entry name" value="Ras"/>
    <property type="match status" value="1"/>
</dbReference>
<dbReference type="FunFam" id="3.40.50.300:FF:001447">
    <property type="entry name" value="Ras-related protein Rab-1B"/>
    <property type="match status" value="1"/>
</dbReference>
<dbReference type="GO" id="GO:0005525">
    <property type="term" value="F:GTP binding"/>
    <property type="evidence" value="ECO:0007669"/>
    <property type="project" value="InterPro"/>
</dbReference>
<evidence type="ECO:0000313" key="4">
    <source>
        <dbReference type="Proteomes" id="UP000320333"/>
    </source>
</evidence>
<dbReference type="PRINTS" id="PR00449">
    <property type="entry name" value="RASTRNSFRMNG"/>
</dbReference>
<accession>A0A507FNI4</accession>
<dbReference type="GO" id="GO:0003924">
    <property type="term" value="F:GTPase activity"/>
    <property type="evidence" value="ECO:0007669"/>
    <property type="project" value="InterPro"/>
</dbReference>
<dbReference type="STRING" id="246404.A0A507FNI4"/>
<organism evidence="3 4">
    <name type="scientific">Chytriomyces confervae</name>
    <dbReference type="NCBI Taxonomy" id="246404"/>
    <lineage>
        <taxon>Eukaryota</taxon>
        <taxon>Fungi</taxon>
        <taxon>Fungi incertae sedis</taxon>
        <taxon>Chytridiomycota</taxon>
        <taxon>Chytridiomycota incertae sedis</taxon>
        <taxon>Chytridiomycetes</taxon>
        <taxon>Chytridiales</taxon>
        <taxon>Chytriomycetaceae</taxon>
        <taxon>Chytriomyces</taxon>
    </lineage>
</organism>
<comment type="caution">
    <text evidence="3">The sequence shown here is derived from an EMBL/GenBank/DDBJ whole genome shotgun (WGS) entry which is preliminary data.</text>
</comment>
<dbReference type="EMBL" id="QEAP01000011">
    <property type="protein sequence ID" value="TPX77979.1"/>
    <property type="molecule type" value="Genomic_DNA"/>
</dbReference>
<evidence type="ECO:0000256" key="1">
    <source>
        <dbReference type="ARBA" id="ARBA00022741"/>
    </source>
</evidence>
<dbReference type="SMART" id="SM00175">
    <property type="entry name" value="RAB"/>
    <property type="match status" value="1"/>
</dbReference>
<dbReference type="PANTHER" id="PTHR47978">
    <property type="match status" value="1"/>
</dbReference>
<protein>
    <recommendedName>
        <fullName evidence="5">Small monomeric GTPase</fullName>
    </recommendedName>
</protein>
<dbReference type="NCBIfam" id="TIGR00231">
    <property type="entry name" value="small_GTP"/>
    <property type="match status" value="1"/>
</dbReference>
<name>A0A507FNI4_9FUNG</name>
<dbReference type="Proteomes" id="UP000320333">
    <property type="component" value="Unassembled WGS sequence"/>
</dbReference>
<keyword evidence="1" id="KW-0547">Nucleotide-binding</keyword>
<keyword evidence="4" id="KW-1185">Reference proteome</keyword>
<feature type="compositionally biased region" description="Basic and acidic residues" evidence="2">
    <location>
        <begin position="260"/>
        <end position="281"/>
    </location>
</feature>
<dbReference type="PROSITE" id="PS51419">
    <property type="entry name" value="RAB"/>
    <property type="match status" value="1"/>
</dbReference>
<gene>
    <name evidence="3" type="ORF">CcCBS67573_g00728</name>
</gene>
<dbReference type="InterPro" id="IPR001806">
    <property type="entry name" value="Small_GTPase"/>
</dbReference>
<evidence type="ECO:0000313" key="3">
    <source>
        <dbReference type="EMBL" id="TPX77979.1"/>
    </source>
</evidence>
<dbReference type="InterPro" id="IPR027417">
    <property type="entry name" value="P-loop_NTPase"/>
</dbReference>
<sequence length="321" mass="36006">MSNNSRFETNADVKVILLGDSAVGKSKLIERFLLNDFVPHQLSTYALTLYRHQCPHPTKHGETITVEFWDTAGQERFNSMHPSYYLGAHAVILCFDMTRKITYKNLDTWFDQLTSFRGLTVPIVVIANKVDMDPSRARKSFGFVDRRRQERSRARLDASKVLVEASKSLPSADGSNDANTLDEDMPLFMCSASDGTNVVAAFKEAVRRAVKFKEGGEVGATFVDEILSFIREEEESANGLFSSKAKDAKEEEESVSCKQRASEKISSDVHDSVTTLYHRESSQSVNAVRETRGLDSDEEDDIAMTKNLARLKDIRRANLSS</sequence>
<dbReference type="SMART" id="SM00176">
    <property type="entry name" value="RAN"/>
    <property type="match status" value="1"/>
</dbReference>
<dbReference type="OrthoDB" id="48625at2759"/>
<proteinExistence type="predicted"/>
<dbReference type="InterPro" id="IPR005225">
    <property type="entry name" value="Small_GTP-bd"/>
</dbReference>
<evidence type="ECO:0000256" key="2">
    <source>
        <dbReference type="SAM" id="MobiDB-lite"/>
    </source>
</evidence>
<dbReference type="AlphaFoldDB" id="A0A507FNI4"/>
<dbReference type="PROSITE" id="PS51421">
    <property type="entry name" value="RAS"/>
    <property type="match status" value="1"/>
</dbReference>
<feature type="region of interest" description="Disordered" evidence="2">
    <location>
        <begin position="251"/>
        <end position="300"/>
    </location>
</feature>
<reference evidence="3 4" key="1">
    <citation type="journal article" date="2019" name="Sci. Rep.">
        <title>Comparative genomics of chytrid fungi reveal insights into the obligate biotrophic and pathogenic lifestyle of Synchytrium endobioticum.</title>
        <authorList>
            <person name="van de Vossenberg B.T.L.H."/>
            <person name="Warris S."/>
            <person name="Nguyen H.D.T."/>
            <person name="van Gent-Pelzer M.P.E."/>
            <person name="Joly D.L."/>
            <person name="van de Geest H.C."/>
            <person name="Bonants P.J.M."/>
            <person name="Smith D.S."/>
            <person name="Levesque C.A."/>
            <person name="van der Lee T.A.J."/>
        </authorList>
    </citation>
    <scope>NUCLEOTIDE SEQUENCE [LARGE SCALE GENOMIC DNA]</scope>
    <source>
        <strain evidence="3 4">CBS 675.73</strain>
    </source>
</reference>
<evidence type="ECO:0008006" key="5">
    <source>
        <dbReference type="Google" id="ProtNLM"/>
    </source>
</evidence>
<dbReference type="Gene3D" id="3.40.50.300">
    <property type="entry name" value="P-loop containing nucleotide triphosphate hydrolases"/>
    <property type="match status" value="1"/>
</dbReference>
<dbReference type="SMART" id="SM00174">
    <property type="entry name" value="RHO"/>
    <property type="match status" value="1"/>
</dbReference>
<dbReference type="SMART" id="SM00173">
    <property type="entry name" value="RAS"/>
    <property type="match status" value="1"/>
</dbReference>
<dbReference type="SUPFAM" id="SSF52540">
    <property type="entry name" value="P-loop containing nucleoside triphosphate hydrolases"/>
    <property type="match status" value="1"/>
</dbReference>